<name>A0A3M0K571_HIRRU</name>
<protein>
    <submittedName>
        <fullName evidence="2">Uncharacterized protein</fullName>
    </submittedName>
</protein>
<dbReference type="Proteomes" id="UP000269221">
    <property type="component" value="Unassembled WGS sequence"/>
</dbReference>
<dbReference type="EMBL" id="QRBI01000117">
    <property type="protein sequence ID" value="RMC08342.1"/>
    <property type="molecule type" value="Genomic_DNA"/>
</dbReference>
<accession>A0A3M0K571</accession>
<proteinExistence type="predicted"/>
<dbReference type="AlphaFoldDB" id="A0A3M0K571"/>
<evidence type="ECO:0000256" key="1">
    <source>
        <dbReference type="SAM" id="MobiDB-lite"/>
    </source>
</evidence>
<sequence length="169" mass="19171">MMECVTSLVGPNGPLSEDVPLEDGGVVKEIRNTASPGLNDWTIIRRHPPPPPWSKEDNTSPKKQLSTYEIEYTFLGYIIQYTIPDDNSDFNKIPQPMRNLPVLEWEIMRRQEIQVNNPSSPSPSSQQSFSMPLITLEPPLDSLQQLQVLLVLEIPYKLMLLASRTLKSI</sequence>
<reference evidence="2 3" key="1">
    <citation type="submission" date="2018-07" db="EMBL/GenBank/DDBJ databases">
        <title>A high quality draft genome assembly of the barn swallow (H. rustica rustica).</title>
        <authorList>
            <person name="Formenti G."/>
            <person name="Chiara M."/>
            <person name="Poveda L."/>
            <person name="Francoijs K.-J."/>
            <person name="Bonisoli-Alquati A."/>
            <person name="Canova L."/>
            <person name="Gianfranceschi L."/>
            <person name="Horner D.S."/>
            <person name="Saino N."/>
        </authorList>
    </citation>
    <scope>NUCLEOTIDE SEQUENCE [LARGE SCALE GENOMIC DNA]</scope>
    <source>
        <strain evidence="2">Chelidonia</strain>
        <tissue evidence="2">Blood</tissue>
    </source>
</reference>
<gene>
    <name evidence="2" type="ORF">DUI87_14584</name>
</gene>
<evidence type="ECO:0000313" key="2">
    <source>
        <dbReference type="EMBL" id="RMC08342.1"/>
    </source>
</evidence>
<comment type="caution">
    <text evidence="2">The sequence shown here is derived from an EMBL/GenBank/DDBJ whole genome shotgun (WGS) entry which is preliminary data.</text>
</comment>
<organism evidence="2 3">
    <name type="scientific">Hirundo rustica rustica</name>
    <dbReference type="NCBI Taxonomy" id="333673"/>
    <lineage>
        <taxon>Eukaryota</taxon>
        <taxon>Metazoa</taxon>
        <taxon>Chordata</taxon>
        <taxon>Craniata</taxon>
        <taxon>Vertebrata</taxon>
        <taxon>Euteleostomi</taxon>
        <taxon>Archelosauria</taxon>
        <taxon>Archosauria</taxon>
        <taxon>Dinosauria</taxon>
        <taxon>Saurischia</taxon>
        <taxon>Theropoda</taxon>
        <taxon>Coelurosauria</taxon>
        <taxon>Aves</taxon>
        <taxon>Neognathae</taxon>
        <taxon>Neoaves</taxon>
        <taxon>Telluraves</taxon>
        <taxon>Australaves</taxon>
        <taxon>Passeriformes</taxon>
        <taxon>Sylvioidea</taxon>
        <taxon>Hirundinidae</taxon>
        <taxon>Hirundo</taxon>
    </lineage>
</organism>
<feature type="region of interest" description="Disordered" evidence="1">
    <location>
        <begin position="39"/>
        <end position="62"/>
    </location>
</feature>
<keyword evidence="3" id="KW-1185">Reference proteome</keyword>
<evidence type="ECO:0000313" key="3">
    <source>
        <dbReference type="Proteomes" id="UP000269221"/>
    </source>
</evidence>
<dbReference type="OrthoDB" id="6512771at2759"/>